<evidence type="ECO:0000256" key="1">
    <source>
        <dbReference type="SAM" id="MobiDB-lite"/>
    </source>
</evidence>
<proteinExistence type="predicted"/>
<dbReference type="RefSeq" id="WP_053836724.1">
    <property type="nucleotide sequence ID" value="NZ_CP076251.1"/>
</dbReference>
<feature type="compositionally biased region" description="Low complexity" evidence="1">
    <location>
        <begin position="121"/>
        <end position="152"/>
    </location>
</feature>
<evidence type="ECO:0000313" key="2">
    <source>
        <dbReference type="EMBL" id="CTP82423.1"/>
    </source>
</evidence>
<gene>
    <name evidence="2" type="ORF">XTPLMG730_0033</name>
</gene>
<feature type="region of interest" description="Disordered" evidence="1">
    <location>
        <begin position="1"/>
        <end position="152"/>
    </location>
</feature>
<dbReference type="AlphaFoldDB" id="A0A0K2ZBW8"/>
<dbReference type="Proteomes" id="UP000045978">
    <property type="component" value="Unassembled WGS sequence"/>
</dbReference>
<dbReference type="EMBL" id="CXOJ01000001">
    <property type="protein sequence ID" value="CTP82423.1"/>
    <property type="molecule type" value="Genomic_DNA"/>
</dbReference>
<reference evidence="2 3" key="1">
    <citation type="submission" date="2015-07" db="EMBL/GenBank/DDBJ databases">
        <authorList>
            <person name="Noorani M."/>
        </authorList>
    </citation>
    <scope>NUCLEOTIDE SEQUENCE [LARGE SCALE GENOMIC DNA]</scope>
    <source>
        <strain evidence="2">LMG730</strain>
    </source>
</reference>
<organism evidence="2 3">
    <name type="scientific">Xanthomonas graminis pv. phlei</name>
    <dbReference type="NCBI Taxonomy" id="487906"/>
    <lineage>
        <taxon>Bacteria</taxon>
        <taxon>Pseudomonadati</taxon>
        <taxon>Pseudomonadota</taxon>
        <taxon>Gammaproteobacteria</taxon>
        <taxon>Lysobacterales</taxon>
        <taxon>Lysobacteraceae</taxon>
        <taxon>Xanthomonas</taxon>
        <taxon>Xanthomonas translucens group</taxon>
        <taxon>Xanthomonas graminis</taxon>
    </lineage>
</organism>
<accession>A0A0K2ZBW8</accession>
<evidence type="ECO:0000313" key="3">
    <source>
        <dbReference type="Proteomes" id="UP000045978"/>
    </source>
</evidence>
<feature type="compositionally biased region" description="Polar residues" evidence="1">
    <location>
        <begin position="102"/>
        <end position="115"/>
    </location>
</feature>
<protein>
    <submittedName>
        <fullName evidence="2">Uncharacterized protein</fullName>
    </submittedName>
</protein>
<sequence length="288" mass="30561">MIKPRFGRITRSGTQIASADGTPTECPASDAHAHAQESGESESLWSGAVASAARFPPSWRKRRRLVGGRHVEEEGELPEPPSLALETERDAEAASLKVHAGAQQQPNQESDQHQNSGGGTAHDAAPAAATSSPSSPSSQAGDAPVPAAAAHLSQSDAAFEQILHGYRSAAGDQAQQAMTHALVEVRERVLDRSLAMSFNIANWILLREHLAKTASATATQAQSLEQVRTQLTELVTRTPNMPERAVQTLHALLPLLVLHAGRPRHAGHRQRAIAMLDIACIGMGGVRA</sequence>
<name>A0A0K2ZBW8_9XANT</name>